<evidence type="ECO:0000256" key="1">
    <source>
        <dbReference type="SAM" id="Phobius"/>
    </source>
</evidence>
<evidence type="ECO:0000313" key="3">
    <source>
        <dbReference type="Proteomes" id="UP001597414"/>
    </source>
</evidence>
<organism evidence="2 3">
    <name type="scientific">Shivajiella indica</name>
    <dbReference type="NCBI Taxonomy" id="872115"/>
    <lineage>
        <taxon>Bacteria</taxon>
        <taxon>Pseudomonadati</taxon>
        <taxon>Bacteroidota</taxon>
        <taxon>Cytophagia</taxon>
        <taxon>Cytophagales</taxon>
        <taxon>Cyclobacteriaceae</taxon>
        <taxon>Shivajiella</taxon>
    </lineage>
</organism>
<keyword evidence="3" id="KW-1185">Reference proteome</keyword>
<protein>
    <submittedName>
        <fullName evidence="2">DUF6526 family protein</fullName>
    </submittedName>
</protein>
<feature type="transmembrane region" description="Helical" evidence="1">
    <location>
        <begin position="12"/>
        <end position="31"/>
    </location>
</feature>
<dbReference type="RefSeq" id="WP_380801057.1">
    <property type="nucleotide sequence ID" value="NZ_JBHUIV010000010.1"/>
</dbReference>
<comment type="caution">
    <text evidence="2">The sequence shown here is derived from an EMBL/GenBank/DDBJ whole genome shotgun (WGS) entry which is preliminary data.</text>
</comment>
<dbReference type="Pfam" id="PF20136">
    <property type="entry name" value="DUF6526"/>
    <property type="match status" value="1"/>
</dbReference>
<accession>A0ABW5B878</accession>
<keyword evidence="1" id="KW-0812">Transmembrane</keyword>
<dbReference type="Proteomes" id="UP001597414">
    <property type="component" value="Unassembled WGS sequence"/>
</dbReference>
<feature type="transmembrane region" description="Helical" evidence="1">
    <location>
        <begin position="43"/>
        <end position="67"/>
    </location>
</feature>
<keyword evidence="1" id="KW-1133">Transmembrane helix</keyword>
<dbReference type="InterPro" id="IPR045385">
    <property type="entry name" value="DUF6526"/>
</dbReference>
<sequence length="145" mass="17433">MQNYKNHARYYPFHHFIITPLTLVYLGWTISNLVRSINSGEVISIQVYHLIGAFILFLLPLLARIYALKNQDRIIRLEMRQRYFELTGKSFQDKEKKLRLSQIIALRFASDEELLPLMEKTIEEKLRAKKVKQLIKNWQEDRRRV</sequence>
<keyword evidence="1" id="KW-0472">Membrane</keyword>
<dbReference type="EMBL" id="JBHUIV010000010">
    <property type="protein sequence ID" value="MFD2201153.1"/>
    <property type="molecule type" value="Genomic_DNA"/>
</dbReference>
<reference evidence="3" key="1">
    <citation type="journal article" date="2019" name="Int. J. Syst. Evol. Microbiol.">
        <title>The Global Catalogue of Microorganisms (GCM) 10K type strain sequencing project: providing services to taxonomists for standard genome sequencing and annotation.</title>
        <authorList>
            <consortium name="The Broad Institute Genomics Platform"/>
            <consortium name="The Broad Institute Genome Sequencing Center for Infectious Disease"/>
            <person name="Wu L."/>
            <person name="Ma J."/>
        </authorList>
    </citation>
    <scope>NUCLEOTIDE SEQUENCE [LARGE SCALE GENOMIC DNA]</scope>
    <source>
        <strain evidence="3">KCTC 19812</strain>
    </source>
</reference>
<proteinExistence type="predicted"/>
<evidence type="ECO:0000313" key="2">
    <source>
        <dbReference type="EMBL" id="MFD2201153.1"/>
    </source>
</evidence>
<gene>
    <name evidence="2" type="ORF">ACFSKV_06220</name>
</gene>
<name>A0ABW5B878_9BACT</name>